<dbReference type="InterPro" id="IPR002711">
    <property type="entry name" value="HNH"/>
</dbReference>
<dbReference type="RefSeq" id="WP_185175234.1">
    <property type="nucleotide sequence ID" value="NZ_CP059404.1"/>
</dbReference>
<dbReference type="InterPro" id="IPR003870">
    <property type="entry name" value="DUF222"/>
</dbReference>
<keyword evidence="5" id="KW-1185">Reference proteome</keyword>
<dbReference type="InterPro" id="IPR003615">
    <property type="entry name" value="HNH_nuc"/>
</dbReference>
<dbReference type="Proteomes" id="UP000515743">
    <property type="component" value="Chromosome"/>
</dbReference>
<dbReference type="GO" id="GO:0004519">
    <property type="term" value="F:endonuclease activity"/>
    <property type="evidence" value="ECO:0007669"/>
    <property type="project" value="InterPro"/>
</dbReference>
<accession>A0A7G7CMM9</accession>
<proteinExistence type="inferred from homology"/>
<name>A0A7G7CMM9_9CORY</name>
<feature type="region of interest" description="Disordered" evidence="2">
    <location>
        <begin position="435"/>
        <end position="470"/>
    </location>
</feature>
<feature type="domain" description="HNH nuclease" evidence="3">
    <location>
        <begin position="354"/>
        <end position="406"/>
    </location>
</feature>
<sequence>MNQVTRLVAAMSAAMAELRSVMADPDAVRFSDVHEAFIELERVWAGKAAVDAAFAYVADRDDAGRLVGSSQAQDYLVKKLRLSQADAHARVREGRELFAPRKAEPGLLGGLEAVRREEAERQAAADNKSAIARGAQVSFAVLNMIAAELQHLNEHAVPGREQLKKMALDKQEELPLDELRAWLRNEISAANKKALRPDGTKDEYAAVKKRRLSISRPDADGGVHLHGYVDAATAALLKAAFSPARHSGSAGLTPEEDKRTYPQRMADQLAAIVGNYLGSQQAARYGLGSVMIATTLEELESLTPSSRLATTVGVELRPLDVLRLGAAQHDLLCVVNEQGQPLELARAARTATLWQKVALAASELVCTHPGCDRSWQDCDVHHLQAWAHGGATDLKNLTLLCRRHHVDNNDRRDGVRNMGYAERCRETGRVGLKRPGSHRLKFNDHPAAARAPGRKLARAANDPPDVTLAG</sequence>
<dbReference type="KEGG" id="cik:H0194_07055"/>
<comment type="similarity">
    <text evidence="1">Belongs to the Rv1128c/1148c/1588c/1702c/1945/3466 family.</text>
</comment>
<evidence type="ECO:0000256" key="2">
    <source>
        <dbReference type="SAM" id="MobiDB-lite"/>
    </source>
</evidence>
<dbReference type="EMBL" id="CP059404">
    <property type="protein sequence ID" value="QNE88845.1"/>
    <property type="molecule type" value="Genomic_DNA"/>
</dbReference>
<reference evidence="4 5" key="1">
    <citation type="submission" date="2020-07" db="EMBL/GenBank/DDBJ databases">
        <title>Complete genome and description of Corynebacterium incognita strain Marseille-Q3630 sp. nov.</title>
        <authorList>
            <person name="Boxberger M."/>
        </authorList>
    </citation>
    <scope>NUCLEOTIDE SEQUENCE [LARGE SCALE GENOMIC DNA]</scope>
    <source>
        <strain evidence="4 5">Marseille-Q3630</strain>
    </source>
</reference>
<dbReference type="AlphaFoldDB" id="A0A7G7CMM9"/>
<dbReference type="GO" id="GO:0008270">
    <property type="term" value="F:zinc ion binding"/>
    <property type="evidence" value="ECO:0007669"/>
    <property type="project" value="InterPro"/>
</dbReference>
<evidence type="ECO:0000313" key="5">
    <source>
        <dbReference type="Proteomes" id="UP000515743"/>
    </source>
</evidence>
<dbReference type="Gene3D" id="1.10.30.50">
    <property type="match status" value="1"/>
</dbReference>
<dbReference type="CDD" id="cd00085">
    <property type="entry name" value="HNHc"/>
    <property type="match status" value="1"/>
</dbReference>
<gene>
    <name evidence="4" type="ORF">H0194_07055</name>
</gene>
<evidence type="ECO:0000259" key="3">
    <source>
        <dbReference type="SMART" id="SM00507"/>
    </source>
</evidence>
<organism evidence="4 5">
    <name type="scientific">Corynebacterium incognita</name>
    <dbReference type="NCBI Taxonomy" id="2754725"/>
    <lineage>
        <taxon>Bacteria</taxon>
        <taxon>Bacillati</taxon>
        <taxon>Actinomycetota</taxon>
        <taxon>Actinomycetes</taxon>
        <taxon>Mycobacteriales</taxon>
        <taxon>Corynebacteriaceae</taxon>
        <taxon>Corynebacterium</taxon>
    </lineage>
</organism>
<evidence type="ECO:0000256" key="1">
    <source>
        <dbReference type="ARBA" id="ARBA00023450"/>
    </source>
</evidence>
<dbReference type="SMART" id="SM00507">
    <property type="entry name" value="HNHc"/>
    <property type="match status" value="1"/>
</dbReference>
<dbReference type="Pfam" id="PF01844">
    <property type="entry name" value="HNH"/>
    <property type="match status" value="1"/>
</dbReference>
<dbReference type="GO" id="GO:0003676">
    <property type="term" value="F:nucleic acid binding"/>
    <property type="evidence" value="ECO:0007669"/>
    <property type="project" value="InterPro"/>
</dbReference>
<evidence type="ECO:0000313" key="4">
    <source>
        <dbReference type="EMBL" id="QNE88845.1"/>
    </source>
</evidence>
<dbReference type="Pfam" id="PF02720">
    <property type="entry name" value="DUF222"/>
    <property type="match status" value="1"/>
</dbReference>
<protein>
    <submittedName>
        <fullName evidence="4">DUF222 domain-containing protein</fullName>
    </submittedName>
</protein>